<dbReference type="Proteomes" id="UP000288429">
    <property type="component" value="Unassembled WGS sequence"/>
</dbReference>
<accession>A0A428THC9</accession>
<keyword evidence="3" id="KW-1185">Reference proteome</keyword>
<evidence type="ECO:0000256" key="1">
    <source>
        <dbReference type="SAM" id="MobiDB-lite"/>
    </source>
</evidence>
<dbReference type="AlphaFoldDB" id="A0A428THC9"/>
<feature type="compositionally biased region" description="Polar residues" evidence="1">
    <location>
        <begin position="60"/>
        <end position="74"/>
    </location>
</feature>
<proteinExistence type="predicted"/>
<dbReference type="EMBL" id="NIZV01000191">
    <property type="protein sequence ID" value="RSM01427.1"/>
    <property type="molecule type" value="Genomic_DNA"/>
</dbReference>
<comment type="caution">
    <text evidence="2">The sequence shown here is derived from an EMBL/GenBank/DDBJ whole genome shotgun (WGS) entry which is preliminary data.</text>
</comment>
<feature type="region of interest" description="Disordered" evidence="1">
    <location>
        <begin position="1"/>
        <end position="74"/>
    </location>
</feature>
<reference evidence="2 3" key="1">
    <citation type="submission" date="2017-06" db="EMBL/GenBank/DDBJ databases">
        <title>Cmopartive genomic analysis of Ambrosia Fusariam Clade fungi.</title>
        <authorList>
            <person name="Stajich J.E."/>
            <person name="Carrillo J."/>
            <person name="Kijimoto T."/>
            <person name="Eskalen A."/>
            <person name="O'Donnell K."/>
            <person name="Kasson M."/>
        </authorList>
    </citation>
    <scope>NUCLEOTIDE SEQUENCE [LARGE SCALE GENOMIC DNA]</scope>
    <source>
        <strain evidence="2 3">NRRL 20438</strain>
    </source>
</reference>
<organism evidence="2 3">
    <name type="scientific">Fusarium ambrosium</name>
    <dbReference type="NCBI Taxonomy" id="131363"/>
    <lineage>
        <taxon>Eukaryota</taxon>
        <taxon>Fungi</taxon>
        <taxon>Dikarya</taxon>
        <taxon>Ascomycota</taxon>
        <taxon>Pezizomycotina</taxon>
        <taxon>Sordariomycetes</taxon>
        <taxon>Hypocreomycetidae</taxon>
        <taxon>Hypocreales</taxon>
        <taxon>Nectriaceae</taxon>
        <taxon>Fusarium</taxon>
        <taxon>Fusarium solani species complex</taxon>
    </lineage>
</organism>
<evidence type="ECO:0000313" key="3">
    <source>
        <dbReference type="Proteomes" id="UP000288429"/>
    </source>
</evidence>
<gene>
    <name evidence="2" type="ORF">CDV31_011360</name>
</gene>
<sequence length="74" mass="8299">MTLPVPRHPRNWDPEGFENSRKRQRRRQIAPLHSEDPSAPEDGPAPTTLQPSRSSREDMQASTPNGQVSIQPSS</sequence>
<protein>
    <submittedName>
        <fullName evidence="2">Uncharacterized protein</fullName>
    </submittedName>
</protein>
<feature type="compositionally biased region" description="Basic and acidic residues" evidence="1">
    <location>
        <begin position="10"/>
        <end position="21"/>
    </location>
</feature>
<name>A0A428THC9_9HYPO</name>
<evidence type="ECO:0000313" key="2">
    <source>
        <dbReference type="EMBL" id="RSM01427.1"/>
    </source>
</evidence>